<evidence type="ECO:0000256" key="1">
    <source>
        <dbReference type="ARBA" id="ARBA00022448"/>
    </source>
</evidence>
<evidence type="ECO:0000313" key="7">
    <source>
        <dbReference type="Proteomes" id="UP001469365"/>
    </source>
</evidence>
<accession>A0ABU9DG31</accession>
<keyword evidence="1" id="KW-0813">Transport</keyword>
<organism evidence="6 7">
    <name type="scientific">Paenibacillus filicis</name>
    <dbReference type="NCBI Taxonomy" id="669464"/>
    <lineage>
        <taxon>Bacteria</taxon>
        <taxon>Bacillati</taxon>
        <taxon>Bacillota</taxon>
        <taxon>Bacilli</taxon>
        <taxon>Bacillales</taxon>
        <taxon>Paenibacillaceae</taxon>
        <taxon>Paenibacillus</taxon>
    </lineage>
</organism>
<feature type="domain" description="ABC transporter" evidence="5">
    <location>
        <begin position="4"/>
        <end position="240"/>
    </location>
</feature>
<dbReference type="PANTHER" id="PTHR42794">
    <property type="entry name" value="HEMIN IMPORT ATP-BINDING PROTEIN HMUV"/>
    <property type="match status" value="1"/>
</dbReference>
<evidence type="ECO:0000256" key="3">
    <source>
        <dbReference type="ARBA" id="ARBA00022840"/>
    </source>
</evidence>
<name>A0ABU9DG31_9BACL</name>
<dbReference type="SMART" id="SM00382">
    <property type="entry name" value="AAA"/>
    <property type="match status" value="1"/>
</dbReference>
<dbReference type="CDD" id="cd03214">
    <property type="entry name" value="ABC_Iron-Siderophores_B12_Hemin"/>
    <property type="match status" value="1"/>
</dbReference>
<dbReference type="InterPro" id="IPR003593">
    <property type="entry name" value="AAA+_ATPase"/>
</dbReference>
<sequence length="263" mass="29113">MIEVAVEGLHKRYGAQTVLDGVQFRVEPGEWFCILGPNGSGKTTLLQTLTGVEPASAGSIQLDGRPVASYSRKELARLVAVLQQDALPPISFTVQEVIEMGRYPFQNWLGDERVDSSALVERVIQWLKLEPLRERSVEQLSGGERQRVALGKAMAQEPRLLLLDEPTTFLDIGYQVEMMDRVRRWQKESGMTVISVLHDLNLAAQYCDRLLLLHNGVVTAIGSPQEVLQAGLLERVYGTRPHVLAHPESGVPQILLAGGIDDE</sequence>
<keyword evidence="2" id="KW-0547">Nucleotide-binding</keyword>
<evidence type="ECO:0000256" key="2">
    <source>
        <dbReference type="ARBA" id="ARBA00022741"/>
    </source>
</evidence>
<dbReference type="EMBL" id="JBBPCC010000001">
    <property type="protein sequence ID" value="MEK8127020.1"/>
    <property type="molecule type" value="Genomic_DNA"/>
</dbReference>
<keyword evidence="3 6" id="KW-0067">ATP-binding</keyword>
<dbReference type="PANTHER" id="PTHR42794:SF1">
    <property type="entry name" value="HEMIN IMPORT ATP-BINDING PROTEIN HMUV"/>
    <property type="match status" value="1"/>
</dbReference>
<dbReference type="Pfam" id="PF00005">
    <property type="entry name" value="ABC_tran"/>
    <property type="match status" value="1"/>
</dbReference>
<dbReference type="Proteomes" id="UP001469365">
    <property type="component" value="Unassembled WGS sequence"/>
</dbReference>
<dbReference type="InterPro" id="IPR027417">
    <property type="entry name" value="P-loop_NTPase"/>
</dbReference>
<evidence type="ECO:0000313" key="6">
    <source>
        <dbReference type="EMBL" id="MEK8127020.1"/>
    </source>
</evidence>
<gene>
    <name evidence="6" type="ORF">WMW72_03755</name>
</gene>
<protein>
    <submittedName>
        <fullName evidence="6">ABC transporter ATP-binding protein</fullName>
    </submittedName>
</protein>
<reference evidence="6 7" key="1">
    <citation type="submission" date="2024-04" db="EMBL/GenBank/DDBJ databases">
        <title>draft genome sequnece of Paenibacillus filicis.</title>
        <authorList>
            <person name="Kim D.-U."/>
        </authorList>
    </citation>
    <scope>NUCLEOTIDE SEQUENCE [LARGE SCALE GENOMIC DNA]</scope>
    <source>
        <strain evidence="6 7">KACC14197</strain>
    </source>
</reference>
<evidence type="ECO:0000256" key="4">
    <source>
        <dbReference type="ARBA" id="ARBA00022967"/>
    </source>
</evidence>
<evidence type="ECO:0000259" key="5">
    <source>
        <dbReference type="PROSITE" id="PS50893"/>
    </source>
</evidence>
<dbReference type="Gene3D" id="3.40.50.300">
    <property type="entry name" value="P-loop containing nucleotide triphosphate hydrolases"/>
    <property type="match status" value="1"/>
</dbReference>
<dbReference type="InterPro" id="IPR017871">
    <property type="entry name" value="ABC_transporter-like_CS"/>
</dbReference>
<dbReference type="GO" id="GO:0005524">
    <property type="term" value="F:ATP binding"/>
    <property type="evidence" value="ECO:0007669"/>
    <property type="project" value="UniProtKB-KW"/>
</dbReference>
<dbReference type="RefSeq" id="WP_341414056.1">
    <property type="nucleotide sequence ID" value="NZ_JBBPCC010000001.1"/>
</dbReference>
<dbReference type="InterPro" id="IPR003439">
    <property type="entry name" value="ABC_transporter-like_ATP-bd"/>
</dbReference>
<keyword evidence="4" id="KW-1278">Translocase</keyword>
<dbReference type="PROSITE" id="PS00211">
    <property type="entry name" value="ABC_TRANSPORTER_1"/>
    <property type="match status" value="1"/>
</dbReference>
<keyword evidence="7" id="KW-1185">Reference proteome</keyword>
<dbReference type="SUPFAM" id="SSF52540">
    <property type="entry name" value="P-loop containing nucleoside triphosphate hydrolases"/>
    <property type="match status" value="1"/>
</dbReference>
<dbReference type="PROSITE" id="PS50893">
    <property type="entry name" value="ABC_TRANSPORTER_2"/>
    <property type="match status" value="1"/>
</dbReference>
<proteinExistence type="predicted"/>
<comment type="caution">
    <text evidence="6">The sequence shown here is derived from an EMBL/GenBank/DDBJ whole genome shotgun (WGS) entry which is preliminary data.</text>
</comment>